<organism evidence="2 3">
    <name type="scientific">Hwanghaeella grinnelliae</name>
    <dbReference type="NCBI Taxonomy" id="2500179"/>
    <lineage>
        <taxon>Bacteria</taxon>
        <taxon>Pseudomonadati</taxon>
        <taxon>Pseudomonadota</taxon>
        <taxon>Alphaproteobacteria</taxon>
        <taxon>Rhodospirillales</taxon>
        <taxon>Rhodospirillaceae</taxon>
        <taxon>Hwanghaeella</taxon>
    </lineage>
</organism>
<dbReference type="Pfam" id="PF13302">
    <property type="entry name" value="Acetyltransf_3"/>
    <property type="match status" value="1"/>
</dbReference>
<name>A0A437QTQ9_9PROT</name>
<dbReference type="RefSeq" id="WP_127763242.1">
    <property type="nucleotide sequence ID" value="NZ_SADE01000001.1"/>
</dbReference>
<keyword evidence="2" id="KW-0808">Transferase</keyword>
<evidence type="ECO:0000313" key="2">
    <source>
        <dbReference type="EMBL" id="RVU37869.1"/>
    </source>
</evidence>
<sequence>MSLVRPNLDTLILETPRTRMRPHRAEDYDKIHALWSDPAVTKYIGGQPLTQEETWFRFLRGLGHWHAFSCGFWLVEDRQTGELLGEVGFADFKRAIEPSHSGKPEMGWVLSGKVHGQGYASETVTAALDWGKRNLTADRTFCIIDAKNTESIRVADRFGFRETARTTYKEKPIITYERSFS</sequence>
<dbReference type="SUPFAM" id="SSF55729">
    <property type="entry name" value="Acyl-CoA N-acyltransferases (Nat)"/>
    <property type="match status" value="1"/>
</dbReference>
<proteinExistence type="predicted"/>
<dbReference type="PANTHER" id="PTHR43792">
    <property type="entry name" value="GNAT FAMILY, PUTATIVE (AFU_ORTHOLOGUE AFUA_3G00765)-RELATED-RELATED"/>
    <property type="match status" value="1"/>
</dbReference>
<dbReference type="OrthoDB" id="6293260at2"/>
<comment type="caution">
    <text evidence="2">The sequence shown here is derived from an EMBL/GenBank/DDBJ whole genome shotgun (WGS) entry which is preliminary data.</text>
</comment>
<dbReference type="EMBL" id="SADE01000001">
    <property type="protein sequence ID" value="RVU37869.1"/>
    <property type="molecule type" value="Genomic_DNA"/>
</dbReference>
<dbReference type="InterPro" id="IPR016181">
    <property type="entry name" value="Acyl_CoA_acyltransferase"/>
</dbReference>
<protein>
    <submittedName>
        <fullName evidence="2">N-acetyltransferase</fullName>
    </submittedName>
</protein>
<dbReference type="AlphaFoldDB" id="A0A437QTQ9"/>
<accession>A0A437QTQ9</accession>
<dbReference type="InterPro" id="IPR000182">
    <property type="entry name" value="GNAT_dom"/>
</dbReference>
<evidence type="ECO:0000259" key="1">
    <source>
        <dbReference type="PROSITE" id="PS51186"/>
    </source>
</evidence>
<feature type="domain" description="N-acetyltransferase" evidence="1">
    <location>
        <begin position="18"/>
        <end position="181"/>
    </location>
</feature>
<dbReference type="GO" id="GO:0016747">
    <property type="term" value="F:acyltransferase activity, transferring groups other than amino-acyl groups"/>
    <property type="evidence" value="ECO:0007669"/>
    <property type="project" value="InterPro"/>
</dbReference>
<dbReference type="PROSITE" id="PS51186">
    <property type="entry name" value="GNAT"/>
    <property type="match status" value="1"/>
</dbReference>
<reference evidence="3" key="1">
    <citation type="submission" date="2019-01" db="EMBL/GenBank/DDBJ databases">
        <title>Gri0909 isolated from a small marine red alga.</title>
        <authorList>
            <person name="Kim J."/>
            <person name="Jeong S.E."/>
            <person name="Jeon C.O."/>
        </authorList>
    </citation>
    <scope>NUCLEOTIDE SEQUENCE [LARGE SCALE GENOMIC DNA]</scope>
    <source>
        <strain evidence="3">Gri0909</strain>
    </source>
</reference>
<gene>
    <name evidence="2" type="ORF">EOI86_00775</name>
</gene>
<dbReference type="Gene3D" id="3.40.630.30">
    <property type="match status" value="1"/>
</dbReference>
<dbReference type="InterPro" id="IPR051531">
    <property type="entry name" value="N-acetyltransferase"/>
</dbReference>
<dbReference type="Proteomes" id="UP000287447">
    <property type="component" value="Unassembled WGS sequence"/>
</dbReference>
<dbReference type="PANTHER" id="PTHR43792:SF16">
    <property type="entry name" value="N-ACETYLTRANSFERASE DOMAIN-CONTAINING PROTEIN"/>
    <property type="match status" value="1"/>
</dbReference>
<keyword evidence="3" id="KW-1185">Reference proteome</keyword>
<evidence type="ECO:0000313" key="3">
    <source>
        <dbReference type="Proteomes" id="UP000287447"/>
    </source>
</evidence>